<reference evidence="1" key="1">
    <citation type="journal article" date="2014" name="Front. Microbiol.">
        <title>High frequency of phylogenetically diverse reductive dehalogenase-homologous genes in deep subseafloor sedimentary metagenomes.</title>
        <authorList>
            <person name="Kawai M."/>
            <person name="Futagami T."/>
            <person name="Toyoda A."/>
            <person name="Takaki Y."/>
            <person name="Nishi S."/>
            <person name="Hori S."/>
            <person name="Arai W."/>
            <person name="Tsubouchi T."/>
            <person name="Morono Y."/>
            <person name="Uchiyama I."/>
            <person name="Ito T."/>
            <person name="Fujiyama A."/>
            <person name="Inagaki F."/>
            <person name="Takami H."/>
        </authorList>
    </citation>
    <scope>NUCLEOTIDE SEQUENCE</scope>
    <source>
        <strain evidence="1">Expedition CK06-06</strain>
    </source>
</reference>
<feature type="non-terminal residue" evidence="1">
    <location>
        <position position="1"/>
    </location>
</feature>
<organism evidence="1">
    <name type="scientific">marine sediment metagenome</name>
    <dbReference type="NCBI Taxonomy" id="412755"/>
    <lineage>
        <taxon>unclassified sequences</taxon>
        <taxon>metagenomes</taxon>
        <taxon>ecological metagenomes</taxon>
    </lineage>
</organism>
<proteinExistence type="predicted"/>
<feature type="non-terminal residue" evidence="1">
    <location>
        <position position="100"/>
    </location>
</feature>
<evidence type="ECO:0008006" key="2">
    <source>
        <dbReference type="Google" id="ProtNLM"/>
    </source>
</evidence>
<dbReference type="AlphaFoldDB" id="X1LE90"/>
<gene>
    <name evidence="1" type="ORF">S03H2_71260</name>
</gene>
<dbReference type="EMBL" id="BARU01047622">
    <property type="protein sequence ID" value="GAI00745.1"/>
    <property type="molecule type" value="Genomic_DNA"/>
</dbReference>
<evidence type="ECO:0000313" key="1">
    <source>
        <dbReference type="EMBL" id="GAI00745.1"/>
    </source>
</evidence>
<accession>X1LE90</accession>
<sequence>CTTNLGGLFKTRSFKHIIQQNCLTHIKWIASKHIKAFAGLSKQSRKPVPKEWRWLLKRFYALIDSETESDSYIKLEIIRSTVERLKGEKINELHTALKQL</sequence>
<protein>
    <recommendedName>
        <fullName evidence="2">Transposase IS204/IS1001/IS1096/IS1165 DDE domain-containing protein</fullName>
    </recommendedName>
</protein>
<name>X1LE90_9ZZZZ</name>
<comment type="caution">
    <text evidence="1">The sequence shown here is derived from an EMBL/GenBank/DDBJ whole genome shotgun (WGS) entry which is preliminary data.</text>
</comment>